<keyword evidence="3" id="KW-1185">Reference proteome</keyword>
<organism evidence="2 3">
    <name type="scientific">Luedemannella helvata</name>
    <dbReference type="NCBI Taxonomy" id="349315"/>
    <lineage>
        <taxon>Bacteria</taxon>
        <taxon>Bacillati</taxon>
        <taxon>Actinomycetota</taxon>
        <taxon>Actinomycetes</taxon>
        <taxon>Micromonosporales</taxon>
        <taxon>Micromonosporaceae</taxon>
        <taxon>Luedemannella</taxon>
    </lineage>
</organism>
<feature type="transmembrane region" description="Helical" evidence="1">
    <location>
        <begin position="79"/>
        <end position="100"/>
    </location>
</feature>
<gene>
    <name evidence="2" type="ORF">GCM10009681_40600</name>
</gene>
<feature type="transmembrane region" description="Helical" evidence="1">
    <location>
        <begin position="129"/>
        <end position="151"/>
    </location>
</feature>
<keyword evidence="1" id="KW-1133">Transmembrane helix</keyword>
<evidence type="ECO:0000313" key="2">
    <source>
        <dbReference type="EMBL" id="GAA1765431.1"/>
    </source>
</evidence>
<evidence type="ECO:0000256" key="1">
    <source>
        <dbReference type="SAM" id="Phobius"/>
    </source>
</evidence>
<proteinExistence type="predicted"/>
<name>A0ABP4X4S1_9ACTN</name>
<evidence type="ECO:0008006" key="4">
    <source>
        <dbReference type="Google" id="ProtNLM"/>
    </source>
</evidence>
<keyword evidence="1" id="KW-0812">Transmembrane</keyword>
<comment type="caution">
    <text evidence="2">The sequence shown here is derived from an EMBL/GenBank/DDBJ whole genome shotgun (WGS) entry which is preliminary data.</text>
</comment>
<evidence type="ECO:0000313" key="3">
    <source>
        <dbReference type="Proteomes" id="UP001500655"/>
    </source>
</evidence>
<feature type="transmembrane region" description="Helical" evidence="1">
    <location>
        <begin position="53"/>
        <end position="72"/>
    </location>
</feature>
<dbReference type="RefSeq" id="WP_344084227.1">
    <property type="nucleotide sequence ID" value="NZ_BAAALS010000021.1"/>
</dbReference>
<keyword evidence="1" id="KW-0472">Membrane</keyword>
<feature type="transmembrane region" description="Helical" evidence="1">
    <location>
        <begin position="182"/>
        <end position="203"/>
    </location>
</feature>
<dbReference type="EMBL" id="BAAALS010000021">
    <property type="protein sequence ID" value="GAA1765431.1"/>
    <property type="molecule type" value="Genomic_DNA"/>
</dbReference>
<sequence>MNDPYRLRRWVAGASLIAWPVLHFVGFITGPGGSEHTPELFRAEATRVQVSGLALHWSVMAIVPVVLALGHLLRARRPVFADIAVALGLIGAVSGASLLVGDFYDLALAHLVPDGQAVAVMDQAFSYPAMVYGFLLPGFLVHIGLLMLIIGLAVRRMIGWWVPVLVVAGLALPFALPEASVAVHSLGGTLIFAALAPLGVRILRMRPHEWTPMSPAAPQPVAERAPAPVA</sequence>
<feature type="transmembrane region" description="Helical" evidence="1">
    <location>
        <begin position="12"/>
        <end position="33"/>
    </location>
</feature>
<protein>
    <recommendedName>
        <fullName evidence="4">DUF4386 family protein</fullName>
    </recommendedName>
</protein>
<feature type="transmembrane region" description="Helical" evidence="1">
    <location>
        <begin position="158"/>
        <end position="176"/>
    </location>
</feature>
<accession>A0ABP4X4S1</accession>
<reference evidence="3" key="1">
    <citation type="journal article" date="2019" name="Int. J. Syst. Evol. Microbiol.">
        <title>The Global Catalogue of Microorganisms (GCM) 10K type strain sequencing project: providing services to taxonomists for standard genome sequencing and annotation.</title>
        <authorList>
            <consortium name="The Broad Institute Genomics Platform"/>
            <consortium name="The Broad Institute Genome Sequencing Center for Infectious Disease"/>
            <person name="Wu L."/>
            <person name="Ma J."/>
        </authorList>
    </citation>
    <scope>NUCLEOTIDE SEQUENCE [LARGE SCALE GENOMIC DNA]</scope>
    <source>
        <strain evidence="3">JCM 13249</strain>
    </source>
</reference>
<dbReference type="Proteomes" id="UP001500655">
    <property type="component" value="Unassembled WGS sequence"/>
</dbReference>